<reference evidence="3" key="1">
    <citation type="submission" date="2020-06" db="EMBL/GenBank/DDBJ databases">
        <title>Draft genome of Bugula neritina, a colonial animal packing powerful symbionts and potential medicines.</title>
        <authorList>
            <person name="Rayko M."/>
        </authorList>
    </citation>
    <scope>NUCLEOTIDE SEQUENCE [LARGE SCALE GENOMIC DNA]</scope>
    <source>
        <strain evidence="3">Kwan_BN1</strain>
    </source>
</reference>
<keyword evidence="2" id="KW-0472">Membrane</keyword>
<feature type="transmembrane region" description="Helical" evidence="2">
    <location>
        <begin position="6"/>
        <end position="25"/>
    </location>
</feature>
<proteinExistence type="predicted"/>
<comment type="caution">
    <text evidence="3">The sequence shown here is derived from an EMBL/GenBank/DDBJ whole genome shotgun (WGS) entry which is preliminary data.</text>
</comment>
<dbReference type="Proteomes" id="UP000593567">
    <property type="component" value="Unassembled WGS sequence"/>
</dbReference>
<keyword evidence="2" id="KW-1133">Transmembrane helix</keyword>
<dbReference type="AlphaFoldDB" id="A0A7J7K628"/>
<evidence type="ECO:0000256" key="2">
    <source>
        <dbReference type="SAM" id="Phobius"/>
    </source>
</evidence>
<organism evidence="3 4">
    <name type="scientific">Bugula neritina</name>
    <name type="common">Brown bryozoan</name>
    <name type="synonym">Sertularia neritina</name>
    <dbReference type="NCBI Taxonomy" id="10212"/>
    <lineage>
        <taxon>Eukaryota</taxon>
        <taxon>Metazoa</taxon>
        <taxon>Spiralia</taxon>
        <taxon>Lophotrochozoa</taxon>
        <taxon>Bryozoa</taxon>
        <taxon>Gymnolaemata</taxon>
        <taxon>Cheilostomatida</taxon>
        <taxon>Flustrina</taxon>
        <taxon>Buguloidea</taxon>
        <taxon>Bugulidae</taxon>
        <taxon>Bugula</taxon>
    </lineage>
</organism>
<accession>A0A7J7K628</accession>
<keyword evidence="4" id="KW-1185">Reference proteome</keyword>
<evidence type="ECO:0000256" key="1">
    <source>
        <dbReference type="SAM" id="MobiDB-lite"/>
    </source>
</evidence>
<keyword evidence="2" id="KW-0812">Transmembrane</keyword>
<protein>
    <submittedName>
        <fullName evidence="3">Uncharacterized protein</fullName>
    </submittedName>
</protein>
<evidence type="ECO:0000313" key="3">
    <source>
        <dbReference type="EMBL" id="KAF6033058.1"/>
    </source>
</evidence>
<dbReference type="EMBL" id="VXIV02001458">
    <property type="protein sequence ID" value="KAF6033058.1"/>
    <property type="molecule type" value="Genomic_DNA"/>
</dbReference>
<feature type="region of interest" description="Disordered" evidence="1">
    <location>
        <begin position="46"/>
        <end position="93"/>
    </location>
</feature>
<feature type="compositionally biased region" description="Gly residues" evidence="1">
    <location>
        <begin position="77"/>
        <end position="92"/>
    </location>
</feature>
<feature type="compositionally biased region" description="Polar residues" evidence="1">
    <location>
        <begin position="127"/>
        <end position="139"/>
    </location>
</feature>
<feature type="compositionally biased region" description="Acidic residues" evidence="1">
    <location>
        <begin position="152"/>
        <end position="161"/>
    </location>
</feature>
<sequence length="205" mass="22643">MEKSHWITGLLLIYVAIASTYVLDLEAFDIQAGKFSGNGMYNKGTSNGQGNKGTNNGNNNAGSYNGNDNQGSNNGNNNGGSMNGNGNIGGSNGNSNGVGNLPYVYLPATGSRPKPAQKLTFPDNYKSMTTLRPRTSPTSKTRHVSHHPATEASEEESYTDMDYETTRPVVVPRGYHHYRYHPFSWRGNTRYYYPGYQDIQMLPRW</sequence>
<evidence type="ECO:0000313" key="4">
    <source>
        <dbReference type="Proteomes" id="UP000593567"/>
    </source>
</evidence>
<gene>
    <name evidence="3" type="ORF">EB796_008639</name>
</gene>
<feature type="region of interest" description="Disordered" evidence="1">
    <location>
        <begin position="127"/>
        <end position="161"/>
    </location>
</feature>
<name>A0A7J7K628_BUGNE</name>
<feature type="compositionally biased region" description="Low complexity" evidence="1">
    <location>
        <begin position="46"/>
        <end position="76"/>
    </location>
</feature>